<evidence type="ECO:0000313" key="3">
    <source>
        <dbReference type="Proteomes" id="UP000242287"/>
    </source>
</evidence>
<keyword evidence="3" id="KW-1185">Reference proteome</keyword>
<sequence>MRLFTILPLISAAIAVTWVPKITSPTPTTEWKLDSEQHVTWDTSDKPRGLKSQNASLAYFRNSVGSRKYFLNYGQVLAANFDIVAKNGSIKVRMPGEIPTAPYPHKSRIVLFLDNAGQSDLSYEFILYK</sequence>
<dbReference type="OrthoDB" id="2973648at2759"/>
<name>A0A2A9NB72_9AGAR</name>
<reference evidence="2 3" key="1">
    <citation type="submission" date="2014-02" db="EMBL/GenBank/DDBJ databases">
        <title>Transposable element dynamics among asymbiotic and ectomycorrhizal Amanita fungi.</title>
        <authorList>
            <consortium name="DOE Joint Genome Institute"/>
            <person name="Hess J."/>
            <person name="Skrede I."/>
            <person name="Wolfe B."/>
            <person name="LaButti K."/>
            <person name="Ohm R.A."/>
            <person name="Grigoriev I.V."/>
            <person name="Pringle A."/>
        </authorList>
    </citation>
    <scope>NUCLEOTIDE SEQUENCE [LARGE SCALE GENOMIC DNA]</scope>
    <source>
        <strain evidence="2 3">SKay4041</strain>
    </source>
</reference>
<evidence type="ECO:0000313" key="2">
    <source>
        <dbReference type="EMBL" id="PFH47869.1"/>
    </source>
</evidence>
<feature type="signal peptide" evidence="1">
    <location>
        <begin position="1"/>
        <end position="15"/>
    </location>
</feature>
<organism evidence="2 3">
    <name type="scientific">Amanita thiersii Skay4041</name>
    <dbReference type="NCBI Taxonomy" id="703135"/>
    <lineage>
        <taxon>Eukaryota</taxon>
        <taxon>Fungi</taxon>
        <taxon>Dikarya</taxon>
        <taxon>Basidiomycota</taxon>
        <taxon>Agaricomycotina</taxon>
        <taxon>Agaricomycetes</taxon>
        <taxon>Agaricomycetidae</taxon>
        <taxon>Agaricales</taxon>
        <taxon>Pluteineae</taxon>
        <taxon>Amanitaceae</taxon>
        <taxon>Amanita</taxon>
    </lineage>
</organism>
<dbReference type="Proteomes" id="UP000242287">
    <property type="component" value="Unassembled WGS sequence"/>
</dbReference>
<gene>
    <name evidence="2" type="ORF">AMATHDRAFT_87468</name>
</gene>
<proteinExistence type="predicted"/>
<keyword evidence="1" id="KW-0732">Signal</keyword>
<protein>
    <submittedName>
        <fullName evidence="2">Uncharacterized protein</fullName>
    </submittedName>
</protein>
<accession>A0A2A9NB72</accession>
<dbReference type="AlphaFoldDB" id="A0A2A9NB72"/>
<dbReference type="EMBL" id="KZ302087">
    <property type="protein sequence ID" value="PFH47869.1"/>
    <property type="molecule type" value="Genomic_DNA"/>
</dbReference>
<feature type="chain" id="PRO_5013196760" evidence="1">
    <location>
        <begin position="16"/>
        <end position="129"/>
    </location>
</feature>
<evidence type="ECO:0000256" key="1">
    <source>
        <dbReference type="SAM" id="SignalP"/>
    </source>
</evidence>